<dbReference type="EMBL" id="LBSV01000009">
    <property type="protein sequence ID" value="KKQ25301.1"/>
    <property type="molecule type" value="Genomic_DNA"/>
</dbReference>
<reference evidence="2 3" key="1">
    <citation type="journal article" date="2015" name="Nature">
        <title>rRNA introns, odd ribosomes, and small enigmatic genomes across a large radiation of phyla.</title>
        <authorList>
            <person name="Brown C.T."/>
            <person name="Hug L.A."/>
            <person name="Thomas B.C."/>
            <person name="Sharon I."/>
            <person name="Castelle C.J."/>
            <person name="Singh A."/>
            <person name="Wilkins M.J."/>
            <person name="Williams K.H."/>
            <person name="Banfield J.F."/>
        </authorList>
    </citation>
    <scope>NUCLEOTIDE SEQUENCE [LARGE SCALE GENOMIC DNA]</scope>
</reference>
<evidence type="ECO:0000313" key="3">
    <source>
        <dbReference type="Proteomes" id="UP000034917"/>
    </source>
</evidence>
<proteinExistence type="predicted"/>
<sequence>MNDTMIFYLIIAIVILALAIFAAADTFWGAKITRSKSDFHGRGGGT</sequence>
<keyword evidence="1" id="KW-0472">Membrane</keyword>
<name>A0A0G0JAM5_9BACT</name>
<protein>
    <submittedName>
        <fullName evidence="2">Uncharacterized protein</fullName>
    </submittedName>
</protein>
<evidence type="ECO:0000313" key="2">
    <source>
        <dbReference type="EMBL" id="KKQ25301.1"/>
    </source>
</evidence>
<organism evidence="2 3">
    <name type="scientific">Candidatus Roizmanbacteria bacterium GW2011_GWC2_37_13</name>
    <dbReference type="NCBI Taxonomy" id="1618486"/>
    <lineage>
        <taxon>Bacteria</taxon>
        <taxon>Candidatus Roizmaniibacteriota</taxon>
    </lineage>
</organism>
<keyword evidence="1" id="KW-0812">Transmembrane</keyword>
<keyword evidence="1" id="KW-1133">Transmembrane helix</keyword>
<evidence type="ECO:0000256" key="1">
    <source>
        <dbReference type="SAM" id="Phobius"/>
    </source>
</evidence>
<comment type="caution">
    <text evidence="2">The sequence shown here is derived from an EMBL/GenBank/DDBJ whole genome shotgun (WGS) entry which is preliminary data.</text>
</comment>
<feature type="transmembrane region" description="Helical" evidence="1">
    <location>
        <begin position="6"/>
        <end position="28"/>
    </location>
</feature>
<gene>
    <name evidence="2" type="ORF">US40_C0009G0007</name>
</gene>
<accession>A0A0G0JAM5</accession>
<dbReference type="AlphaFoldDB" id="A0A0G0JAM5"/>
<dbReference type="Proteomes" id="UP000034917">
    <property type="component" value="Unassembled WGS sequence"/>
</dbReference>